<gene>
    <name evidence="2" type="ORF">L211DRAFT_607008</name>
</gene>
<dbReference type="Proteomes" id="UP000267821">
    <property type="component" value="Unassembled WGS sequence"/>
</dbReference>
<keyword evidence="3" id="KW-1185">Reference proteome</keyword>
<evidence type="ECO:0000313" key="2">
    <source>
        <dbReference type="EMBL" id="RPB27091.1"/>
    </source>
</evidence>
<dbReference type="InParanoid" id="A0A3N4M2C9"/>
<protein>
    <submittedName>
        <fullName evidence="2">Uncharacterized protein</fullName>
    </submittedName>
</protein>
<dbReference type="AlphaFoldDB" id="A0A3N4M2C9"/>
<accession>A0A3N4M2C9</accession>
<reference evidence="2 3" key="1">
    <citation type="journal article" date="2018" name="Nat. Ecol. Evol.">
        <title>Pezizomycetes genomes reveal the molecular basis of ectomycorrhizal truffle lifestyle.</title>
        <authorList>
            <person name="Murat C."/>
            <person name="Payen T."/>
            <person name="Noel B."/>
            <person name="Kuo A."/>
            <person name="Morin E."/>
            <person name="Chen J."/>
            <person name="Kohler A."/>
            <person name="Krizsan K."/>
            <person name="Balestrini R."/>
            <person name="Da Silva C."/>
            <person name="Montanini B."/>
            <person name="Hainaut M."/>
            <person name="Levati E."/>
            <person name="Barry K.W."/>
            <person name="Belfiori B."/>
            <person name="Cichocki N."/>
            <person name="Clum A."/>
            <person name="Dockter R.B."/>
            <person name="Fauchery L."/>
            <person name="Guy J."/>
            <person name="Iotti M."/>
            <person name="Le Tacon F."/>
            <person name="Lindquist E.A."/>
            <person name="Lipzen A."/>
            <person name="Malagnac F."/>
            <person name="Mello A."/>
            <person name="Molinier V."/>
            <person name="Miyauchi S."/>
            <person name="Poulain J."/>
            <person name="Riccioni C."/>
            <person name="Rubini A."/>
            <person name="Sitrit Y."/>
            <person name="Splivallo R."/>
            <person name="Traeger S."/>
            <person name="Wang M."/>
            <person name="Zifcakova L."/>
            <person name="Wipf D."/>
            <person name="Zambonelli A."/>
            <person name="Paolocci F."/>
            <person name="Nowrousian M."/>
            <person name="Ottonello S."/>
            <person name="Baldrian P."/>
            <person name="Spatafora J.W."/>
            <person name="Henrissat B."/>
            <person name="Nagy L.G."/>
            <person name="Aury J.M."/>
            <person name="Wincker P."/>
            <person name="Grigoriev I.V."/>
            <person name="Bonfante P."/>
            <person name="Martin F.M."/>
        </authorList>
    </citation>
    <scope>NUCLEOTIDE SEQUENCE [LARGE SCALE GENOMIC DNA]</scope>
    <source>
        <strain evidence="2 3">ATCC MYA-4762</strain>
    </source>
</reference>
<feature type="compositionally biased region" description="Pro residues" evidence="1">
    <location>
        <begin position="13"/>
        <end position="27"/>
    </location>
</feature>
<organism evidence="2 3">
    <name type="scientific">Terfezia boudieri ATCC MYA-4762</name>
    <dbReference type="NCBI Taxonomy" id="1051890"/>
    <lineage>
        <taxon>Eukaryota</taxon>
        <taxon>Fungi</taxon>
        <taxon>Dikarya</taxon>
        <taxon>Ascomycota</taxon>
        <taxon>Pezizomycotina</taxon>
        <taxon>Pezizomycetes</taxon>
        <taxon>Pezizales</taxon>
        <taxon>Pezizaceae</taxon>
        <taxon>Terfezia</taxon>
    </lineage>
</organism>
<name>A0A3N4M2C9_9PEZI</name>
<feature type="region of interest" description="Disordered" evidence="1">
    <location>
        <begin position="1"/>
        <end position="32"/>
    </location>
</feature>
<evidence type="ECO:0000313" key="3">
    <source>
        <dbReference type="Proteomes" id="UP000267821"/>
    </source>
</evidence>
<evidence type="ECO:0000256" key="1">
    <source>
        <dbReference type="SAM" id="MobiDB-lite"/>
    </source>
</evidence>
<dbReference type="OrthoDB" id="10521899at2759"/>
<sequence length="179" mass="18858">MPAPHAQMHYPTTSPPARSPAPPPSRPTNPTTTQILISTALPPSFHPCAQQPPRSFTLTLTLTPPTSILRICSCDVDIWIPVGGGGGGVGGGIGIIVDTHGYEYGQDDGGSGGGGSGSGDSMNDLLYRLNNVQATSNPSTTIAIAVLGMERFAKWQIEYVHTNPRSDSRIIRVKKVLTQ</sequence>
<dbReference type="EMBL" id="ML121532">
    <property type="protein sequence ID" value="RPB27091.1"/>
    <property type="molecule type" value="Genomic_DNA"/>
</dbReference>
<proteinExistence type="predicted"/>